<name>H6QUM8_PUCGT</name>
<protein>
    <submittedName>
        <fullName evidence="2">Uncharacterized protein</fullName>
    </submittedName>
</protein>
<feature type="region of interest" description="Disordered" evidence="1">
    <location>
        <begin position="129"/>
        <end position="169"/>
    </location>
</feature>
<dbReference type="Proteomes" id="UP000008783">
    <property type="component" value="Unassembled WGS sequence"/>
</dbReference>
<dbReference type="VEuPathDB" id="FungiDB:PGTG_22492"/>
<dbReference type="GeneID" id="13541616"/>
<evidence type="ECO:0000256" key="1">
    <source>
        <dbReference type="SAM" id="MobiDB-lite"/>
    </source>
</evidence>
<evidence type="ECO:0000313" key="2">
    <source>
        <dbReference type="EMBL" id="EHS64740.1"/>
    </source>
</evidence>
<dbReference type="RefSeq" id="XP_003888777.1">
    <property type="nucleotide sequence ID" value="XM_003888728.1"/>
</dbReference>
<organism evidence="2 3">
    <name type="scientific">Puccinia graminis f. sp. tritici (strain CRL 75-36-700-3 / race SCCL)</name>
    <name type="common">Black stem rust fungus</name>
    <dbReference type="NCBI Taxonomy" id="418459"/>
    <lineage>
        <taxon>Eukaryota</taxon>
        <taxon>Fungi</taxon>
        <taxon>Dikarya</taxon>
        <taxon>Basidiomycota</taxon>
        <taxon>Pucciniomycotina</taxon>
        <taxon>Pucciniomycetes</taxon>
        <taxon>Pucciniales</taxon>
        <taxon>Pucciniaceae</taxon>
        <taxon>Puccinia</taxon>
    </lineage>
</organism>
<sequence>MQRGLFLKIVKDIKQHDMYFAHKANTLGNLCLRGIQKITASLRILAYGGSHHATNKYICIGESTASKSLYKFYPIRYGIGQFIGSDRFFVTRYRKKGYWIAHPIRYPEYRIAAGSIAGLGIGIASRYRSDTDPSNDSGSGCGSSGETPTNRRAGRERRVAEAGVELLSK</sequence>
<accession>H6QUM8</accession>
<dbReference type="HOGENOM" id="CLU_1579302_0_0_1"/>
<dbReference type="PANTHER" id="PTHR47150:SF5">
    <property type="entry name" value="OS07G0546750 PROTEIN"/>
    <property type="match status" value="1"/>
</dbReference>
<dbReference type="EMBL" id="DS178347">
    <property type="protein sequence ID" value="EHS64740.1"/>
    <property type="molecule type" value="Genomic_DNA"/>
</dbReference>
<gene>
    <name evidence="2" type="ORF">PGTG_22492</name>
</gene>
<keyword evidence="3" id="KW-1185">Reference proteome</keyword>
<dbReference type="InParanoid" id="H6QUM8"/>
<proteinExistence type="predicted"/>
<dbReference type="PANTHER" id="PTHR47150">
    <property type="entry name" value="OS12G0169200 PROTEIN"/>
    <property type="match status" value="1"/>
</dbReference>
<dbReference type="AlphaFoldDB" id="H6QUM8"/>
<dbReference type="OrthoDB" id="2287304at2759"/>
<evidence type="ECO:0000313" key="3">
    <source>
        <dbReference type="Proteomes" id="UP000008783"/>
    </source>
</evidence>
<dbReference type="KEGG" id="pgr:PGTG_22492"/>
<reference evidence="3" key="1">
    <citation type="journal article" date="2011" name="Proc. Natl. Acad. Sci. U.S.A.">
        <title>Obligate biotrophy features unraveled by the genomic analysis of rust fungi.</title>
        <authorList>
            <person name="Duplessis S."/>
            <person name="Cuomo C.A."/>
            <person name="Lin Y.-C."/>
            <person name="Aerts A."/>
            <person name="Tisserant E."/>
            <person name="Veneault-Fourrey C."/>
            <person name="Joly D.L."/>
            <person name="Hacquard S."/>
            <person name="Amselem J."/>
            <person name="Cantarel B.L."/>
            <person name="Chiu R."/>
            <person name="Coutinho P.M."/>
            <person name="Feau N."/>
            <person name="Field M."/>
            <person name="Frey P."/>
            <person name="Gelhaye E."/>
            <person name="Goldberg J."/>
            <person name="Grabherr M.G."/>
            <person name="Kodira C.D."/>
            <person name="Kohler A."/>
            <person name="Kuees U."/>
            <person name="Lindquist E.A."/>
            <person name="Lucas S.M."/>
            <person name="Mago R."/>
            <person name="Mauceli E."/>
            <person name="Morin E."/>
            <person name="Murat C."/>
            <person name="Pangilinan J.L."/>
            <person name="Park R."/>
            <person name="Pearson M."/>
            <person name="Quesneville H."/>
            <person name="Rouhier N."/>
            <person name="Sakthikumar S."/>
            <person name="Salamov A.A."/>
            <person name="Schmutz J."/>
            <person name="Selles B."/>
            <person name="Shapiro H."/>
            <person name="Tanguay P."/>
            <person name="Tuskan G.A."/>
            <person name="Henrissat B."/>
            <person name="Van de Peer Y."/>
            <person name="Rouze P."/>
            <person name="Ellis J.G."/>
            <person name="Dodds P.N."/>
            <person name="Schein J.E."/>
            <person name="Zhong S."/>
            <person name="Hamelin R.C."/>
            <person name="Grigoriev I.V."/>
            <person name="Szabo L.J."/>
            <person name="Martin F."/>
        </authorList>
    </citation>
    <scope>NUCLEOTIDE SEQUENCE [LARGE SCALE GENOMIC DNA]</scope>
    <source>
        <strain evidence="3">CRL 75-36-700-3 / race SCCL</strain>
    </source>
</reference>